<organism evidence="3 4">
    <name type="scientific">Agrilactobacillus yilanensis</name>
    <dbReference type="NCBI Taxonomy" id="2485997"/>
    <lineage>
        <taxon>Bacteria</taxon>
        <taxon>Bacillati</taxon>
        <taxon>Bacillota</taxon>
        <taxon>Bacilli</taxon>
        <taxon>Lactobacillales</taxon>
        <taxon>Lactobacillaceae</taxon>
        <taxon>Agrilactobacillus</taxon>
    </lineage>
</organism>
<proteinExistence type="predicted"/>
<keyword evidence="3" id="KW-0396">Initiation factor</keyword>
<dbReference type="InterPro" id="IPR040819">
    <property type="entry name" value="Rol_Rep_N"/>
</dbReference>
<keyword evidence="3" id="KW-0648">Protein biosynthesis</keyword>
<evidence type="ECO:0000259" key="2">
    <source>
        <dbReference type="Pfam" id="PF18106"/>
    </source>
</evidence>
<comment type="caution">
    <text evidence="3">The sequence shown here is derived from an EMBL/GenBank/DDBJ whole genome shotgun (WGS) entry which is preliminary data.</text>
</comment>
<dbReference type="EMBL" id="JBHTOP010000007">
    <property type="protein sequence ID" value="MFD1671351.1"/>
    <property type="molecule type" value="Genomic_DNA"/>
</dbReference>
<evidence type="ECO:0000313" key="3">
    <source>
        <dbReference type="EMBL" id="MFD1671351.1"/>
    </source>
</evidence>
<evidence type="ECO:0000259" key="1">
    <source>
        <dbReference type="Pfam" id="PF02486"/>
    </source>
</evidence>
<name>A0ABW4J546_9LACO</name>
<feature type="domain" description="Rolling Circle replication initiation protein N-terminal" evidence="2">
    <location>
        <begin position="11"/>
        <end position="113"/>
    </location>
</feature>
<evidence type="ECO:0000313" key="4">
    <source>
        <dbReference type="Proteomes" id="UP001597267"/>
    </source>
</evidence>
<dbReference type="InterPro" id="IPR003491">
    <property type="entry name" value="REP-like_C"/>
</dbReference>
<dbReference type="RefSeq" id="WP_125715453.1">
    <property type="nucleotide sequence ID" value="NZ_JBHTOP010000007.1"/>
</dbReference>
<accession>A0ABW4J546</accession>
<sequence>MRTLTKRNNLDCCIDYFRVTFKSHDAENIIRQAFQMNPDHFNHEDWAFYGYTHKLLCAELTVMLSPQPERRHGESEEDWLKRDKGTMIELSGQGCRYLENYLRGQKRSWYDVFLACQELGSHFKRVDLAINDRYGVLDIPELIEKYWRGEYRSRFKGGKIHRSDREHKEGNTLELGSRQSGVHMVIYEKDFEQWQRQNGLQEDKLPIEEQPIKNRFEVRLTDERADSGIDELLATRDPEKVIFGIINHYICFLTPTKSKSKQSWPIDPRWATFIGANRDKLSLTVDPQPFNFQTTIGWLKKQVSSSLKLIVILDELLGTQTLDEIIDAGKLSPRQIDLIQHYQNGNRGVYLDEFEQKEKQSNE</sequence>
<dbReference type="Proteomes" id="UP001597267">
    <property type="component" value="Unassembled WGS sequence"/>
</dbReference>
<gene>
    <name evidence="3" type="ORF">ACFQ5M_04505</name>
</gene>
<reference evidence="4" key="1">
    <citation type="journal article" date="2019" name="Int. J. Syst. Evol. Microbiol.">
        <title>The Global Catalogue of Microorganisms (GCM) 10K type strain sequencing project: providing services to taxonomists for standard genome sequencing and annotation.</title>
        <authorList>
            <consortium name="The Broad Institute Genomics Platform"/>
            <consortium name="The Broad Institute Genome Sequencing Center for Infectious Disease"/>
            <person name="Wu L."/>
            <person name="Ma J."/>
        </authorList>
    </citation>
    <scope>NUCLEOTIDE SEQUENCE [LARGE SCALE GENOMIC DNA]</scope>
    <source>
        <strain evidence="4">CCM 8896</strain>
    </source>
</reference>
<keyword evidence="4" id="KW-1185">Reference proteome</keyword>
<protein>
    <submittedName>
        <fullName evidence="3">Replication initiation factor domain-containing protein</fullName>
    </submittedName>
</protein>
<feature type="domain" description="Replication initiation protein-like C-terminal" evidence="1">
    <location>
        <begin position="122"/>
        <end position="326"/>
    </location>
</feature>
<dbReference type="Pfam" id="PF18106">
    <property type="entry name" value="Rol_Rep_N"/>
    <property type="match status" value="1"/>
</dbReference>
<dbReference type="Pfam" id="PF02486">
    <property type="entry name" value="Rep_trans"/>
    <property type="match status" value="1"/>
</dbReference>
<dbReference type="GO" id="GO:0003743">
    <property type="term" value="F:translation initiation factor activity"/>
    <property type="evidence" value="ECO:0007669"/>
    <property type="project" value="UniProtKB-KW"/>
</dbReference>